<organism evidence="2 3">
    <name type="scientific">Zea mays</name>
    <name type="common">Maize</name>
    <dbReference type="NCBI Taxonomy" id="4577"/>
    <lineage>
        <taxon>Eukaryota</taxon>
        <taxon>Viridiplantae</taxon>
        <taxon>Streptophyta</taxon>
        <taxon>Embryophyta</taxon>
        <taxon>Tracheophyta</taxon>
        <taxon>Spermatophyta</taxon>
        <taxon>Magnoliopsida</taxon>
        <taxon>Liliopsida</taxon>
        <taxon>Poales</taxon>
        <taxon>Poaceae</taxon>
        <taxon>PACMAD clade</taxon>
        <taxon>Panicoideae</taxon>
        <taxon>Andropogonodae</taxon>
        <taxon>Andropogoneae</taxon>
        <taxon>Tripsacinae</taxon>
        <taxon>Zea</taxon>
    </lineage>
</organism>
<sequence length="134" mass="16214">MRRWLQSSGARSHGDDDQQDGDHRRAAHGSRTQPRHREQDRWQHPMNNIHCNKIAGESRDRQPPFICFLRCSPRIGKGKSRFPSYVAVQASRDRQQDRWQCKWQHPWFEFLCFYLLVEFLRQQEAFICLMYMHV</sequence>
<reference evidence="2" key="2">
    <citation type="submission" date="2019-07" db="EMBL/GenBank/DDBJ databases">
        <authorList>
            <person name="Seetharam A."/>
            <person name="Woodhouse M."/>
            <person name="Cannon E."/>
        </authorList>
    </citation>
    <scope>NUCLEOTIDE SEQUENCE [LARGE SCALE GENOMIC DNA]</scope>
    <source>
        <strain evidence="2">cv. B73</strain>
    </source>
</reference>
<protein>
    <submittedName>
        <fullName evidence="2">Uncharacterized protein</fullName>
    </submittedName>
</protein>
<accession>A0A804QAZ4</accession>
<feature type="compositionally biased region" description="Polar residues" evidence="1">
    <location>
        <begin position="1"/>
        <end position="10"/>
    </location>
</feature>
<evidence type="ECO:0000256" key="1">
    <source>
        <dbReference type="SAM" id="MobiDB-lite"/>
    </source>
</evidence>
<dbReference type="InParanoid" id="A0A804QAZ4"/>
<feature type="region of interest" description="Disordered" evidence="1">
    <location>
        <begin position="1"/>
        <end position="44"/>
    </location>
</feature>
<dbReference type="AlphaFoldDB" id="A0A804QAZ4"/>
<reference evidence="3" key="1">
    <citation type="submission" date="2015-12" db="EMBL/GenBank/DDBJ databases">
        <title>Update maize B73 reference genome by single molecule sequencing technologies.</title>
        <authorList>
            <consortium name="Maize Genome Sequencing Project"/>
            <person name="Ware D."/>
        </authorList>
    </citation>
    <scope>NUCLEOTIDE SEQUENCE [LARGE SCALE GENOMIC DNA]</scope>
    <source>
        <strain evidence="3">cv. B73</strain>
    </source>
</reference>
<dbReference type="EnsemblPlants" id="Zm00001eb315220_T001">
    <property type="protein sequence ID" value="Zm00001eb315220_P001"/>
    <property type="gene ID" value="Zm00001eb315220"/>
</dbReference>
<keyword evidence="3" id="KW-1185">Reference proteome</keyword>
<evidence type="ECO:0000313" key="3">
    <source>
        <dbReference type="Proteomes" id="UP000007305"/>
    </source>
</evidence>
<dbReference type="Gramene" id="Zm00001eb315220_T001">
    <property type="protein sequence ID" value="Zm00001eb315220_P001"/>
    <property type="gene ID" value="Zm00001eb315220"/>
</dbReference>
<evidence type="ECO:0000313" key="2">
    <source>
        <dbReference type="EnsemblPlants" id="Zm00001eb315220_P001"/>
    </source>
</evidence>
<name>A0A804QAZ4_MAIZE</name>
<dbReference type="Proteomes" id="UP000007305">
    <property type="component" value="Chromosome 7"/>
</dbReference>
<reference evidence="2" key="3">
    <citation type="submission" date="2021-05" db="UniProtKB">
        <authorList>
            <consortium name="EnsemblPlants"/>
        </authorList>
    </citation>
    <scope>IDENTIFICATION</scope>
    <source>
        <strain evidence="2">cv. B73</strain>
    </source>
</reference>
<proteinExistence type="predicted"/>
<feature type="compositionally biased region" description="Basic and acidic residues" evidence="1">
    <location>
        <begin position="12"/>
        <end position="24"/>
    </location>
</feature>